<keyword evidence="3" id="KW-1185">Reference proteome</keyword>
<evidence type="ECO:0000313" key="2">
    <source>
        <dbReference type="EMBL" id="MEJ8849374.1"/>
    </source>
</evidence>
<sequence>MPLPSIWSPSASSALLASRHKNTGAIVFPPYVENSPLDDAHELVEIDGEGAVYSFTVIHPSPKSGEPPFALGYVDLPGPVRIFGRLQGAQRPAIGDRYRAVPDAAFGYVFDRIEGSAQ</sequence>
<dbReference type="RefSeq" id="WP_340344503.1">
    <property type="nucleotide sequence ID" value="NZ_JBBKZT010000010.1"/>
</dbReference>
<reference evidence="2 3" key="1">
    <citation type="submission" date="2024-03" db="EMBL/GenBank/DDBJ databases">
        <title>Novel species of the genus Variovorax.</title>
        <authorList>
            <person name="Liu Q."/>
            <person name="Xin Y.-H."/>
        </authorList>
    </citation>
    <scope>NUCLEOTIDE SEQUENCE [LARGE SCALE GENOMIC DNA]</scope>
    <source>
        <strain evidence="2 3">KACC 18900</strain>
    </source>
</reference>
<dbReference type="Proteomes" id="UP001385892">
    <property type="component" value="Unassembled WGS sequence"/>
</dbReference>
<protein>
    <submittedName>
        <fullName evidence="2">OB-fold domain-containing protein</fullName>
    </submittedName>
</protein>
<feature type="domain" description="ChsH2 C-terminal OB-fold" evidence="1">
    <location>
        <begin position="44"/>
        <end position="101"/>
    </location>
</feature>
<dbReference type="SUPFAM" id="SSF50249">
    <property type="entry name" value="Nucleic acid-binding proteins"/>
    <property type="match status" value="1"/>
</dbReference>
<organism evidence="2 3">
    <name type="scientific">Variovorax rhizosphaerae</name>
    <dbReference type="NCBI Taxonomy" id="1836200"/>
    <lineage>
        <taxon>Bacteria</taxon>
        <taxon>Pseudomonadati</taxon>
        <taxon>Pseudomonadota</taxon>
        <taxon>Betaproteobacteria</taxon>
        <taxon>Burkholderiales</taxon>
        <taxon>Comamonadaceae</taxon>
        <taxon>Variovorax</taxon>
    </lineage>
</organism>
<comment type="caution">
    <text evidence="2">The sequence shown here is derived from an EMBL/GenBank/DDBJ whole genome shotgun (WGS) entry which is preliminary data.</text>
</comment>
<dbReference type="InterPro" id="IPR012340">
    <property type="entry name" value="NA-bd_OB-fold"/>
</dbReference>
<gene>
    <name evidence="2" type="ORF">WKW82_22160</name>
</gene>
<dbReference type="InterPro" id="IPR002878">
    <property type="entry name" value="ChsH2_C"/>
</dbReference>
<accession>A0ABU8WPU6</accession>
<name>A0ABU8WPU6_9BURK</name>
<evidence type="ECO:0000259" key="1">
    <source>
        <dbReference type="Pfam" id="PF01796"/>
    </source>
</evidence>
<dbReference type="EMBL" id="JBBKZT010000010">
    <property type="protein sequence ID" value="MEJ8849374.1"/>
    <property type="molecule type" value="Genomic_DNA"/>
</dbReference>
<proteinExistence type="predicted"/>
<evidence type="ECO:0000313" key="3">
    <source>
        <dbReference type="Proteomes" id="UP001385892"/>
    </source>
</evidence>
<dbReference type="Pfam" id="PF01796">
    <property type="entry name" value="OB_ChsH2_C"/>
    <property type="match status" value="1"/>
</dbReference>